<evidence type="ECO:0000256" key="3">
    <source>
        <dbReference type="ARBA" id="ARBA00022475"/>
    </source>
</evidence>
<dbReference type="PANTHER" id="PTHR12677:SF59">
    <property type="entry name" value="GOLGI APPARATUS MEMBRANE PROTEIN TVP38-RELATED"/>
    <property type="match status" value="1"/>
</dbReference>
<evidence type="ECO:0000256" key="2">
    <source>
        <dbReference type="ARBA" id="ARBA00008640"/>
    </source>
</evidence>
<dbReference type="InterPro" id="IPR015414">
    <property type="entry name" value="TMEM64"/>
</dbReference>
<dbReference type="Proteomes" id="UP001515943">
    <property type="component" value="Unassembled WGS sequence"/>
</dbReference>
<keyword evidence="5 7" id="KW-1133">Transmembrane helix</keyword>
<feature type="domain" description="VTT" evidence="8">
    <location>
        <begin position="150"/>
        <end position="267"/>
    </location>
</feature>
<keyword evidence="10" id="KW-1185">Reference proteome</keyword>
<dbReference type="Pfam" id="PF09335">
    <property type="entry name" value="VTT_dom"/>
    <property type="match status" value="1"/>
</dbReference>
<feature type="transmembrane region" description="Helical" evidence="7">
    <location>
        <begin position="131"/>
        <end position="148"/>
    </location>
</feature>
<feature type="transmembrane region" description="Helical" evidence="7">
    <location>
        <begin position="95"/>
        <end position="111"/>
    </location>
</feature>
<evidence type="ECO:0000256" key="5">
    <source>
        <dbReference type="ARBA" id="ARBA00022989"/>
    </source>
</evidence>
<feature type="transmembrane region" description="Helical" evidence="7">
    <location>
        <begin position="245"/>
        <end position="264"/>
    </location>
</feature>
<dbReference type="EMBL" id="VSRL01000178">
    <property type="protein sequence ID" value="NKE61485.1"/>
    <property type="molecule type" value="Genomic_DNA"/>
</dbReference>
<feature type="transmembrane region" description="Helical" evidence="7">
    <location>
        <begin position="155"/>
        <end position="177"/>
    </location>
</feature>
<gene>
    <name evidence="9" type="ORF">FXN61_33885</name>
</gene>
<evidence type="ECO:0000259" key="8">
    <source>
        <dbReference type="Pfam" id="PF09335"/>
    </source>
</evidence>
<proteinExistence type="inferred from homology"/>
<dbReference type="PANTHER" id="PTHR12677">
    <property type="entry name" value="GOLGI APPARATUS MEMBRANE PROTEIN TVP38-RELATED"/>
    <property type="match status" value="1"/>
</dbReference>
<keyword evidence="4 7" id="KW-0812">Transmembrane</keyword>
<evidence type="ECO:0000313" key="10">
    <source>
        <dbReference type="Proteomes" id="UP001515943"/>
    </source>
</evidence>
<comment type="caution">
    <text evidence="9">The sequence shown here is derived from an EMBL/GenBank/DDBJ whole genome shotgun (WGS) entry which is preliminary data.</text>
</comment>
<evidence type="ECO:0000256" key="6">
    <source>
        <dbReference type="ARBA" id="ARBA00023136"/>
    </source>
</evidence>
<comment type="subcellular location">
    <subcellularLocation>
        <location evidence="1 7">Cell membrane</location>
        <topology evidence="1 7">Multi-pass membrane protein</topology>
    </subcellularLocation>
</comment>
<name>A0ABX1FRD3_9PSEU</name>
<evidence type="ECO:0000256" key="1">
    <source>
        <dbReference type="ARBA" id="ARBA00004651"/>
    </source>
</evidence>
<feature type="transmembrane region" description="Helical" evidence="7">
    <location>
        <begin position="217"/>
        <end position="238"/>
    </location>
</feature>
<accession>A0ABX1FRD3</accession>
<comment type="similarity">
    <text evidence="2 7">Belongs to the TVP38/TMEM64 family.</text>
</comment>
<organism evidence="9 10">
    <name type="scientific">Lentzea indica</name>
    <dbReference type="NCBI Taxonomy" id="2604800"/>
    <lineage>
        <taxon>Bacteria</taxon>
        <taxon>Bacillati</taxon>
        <taxon>Actinomycetota</taxon>
        <taxon>Actinomycetes</taxon>
        <taxon>Pseudonocardiales</taxon>
        <taxon>Pseudonocardiaceae</taxon>
        <taxon>Lentzea</taxon>
    </lineage>
</organism>
<feature type="transmembrane region" description="Helical" evidence="7">
    <location>
        <begin position="270"/>
        <end position="292"/>
    </location>
</feature>
<dbReference type="InterPro" id="IPR032816">
    <property type="entry name" value="VTT_dom"/>
</dbReference>
<keyword evidence="3 7" id="KW-1003">Cell membrane</keyword>
<keyword evidence="6 7" id="KW-0472">Membrane</keyword>
<evidence type="ECO:0000313" key="9">
    <source>
        <dbReference type="EMBL" id="NKE61485.1"/>
    </source>
</evidence>
<evidence type="ECO:0000256" key="4">
    <source>
        <dbReference type="ARBA" id="ARBA00022692"/>
    </source>
</evidence>
<evidence type="ECO:0000256" key="7">
    <source>
        <dbReference type="RuleBase" id="RU366058"/>
    </source>
</evidence>
<reference evidence="9 10" key="1">
    <citation type="submission" date="2019-08" db="EMBL/GenBank/DDBJ databases">
        <title>Lentzea from Indian Himalayas.</title>
        <authorList>
            <person name="Mandal S."/>
            <person name="Mallick Gupta A."/>
            <person name="Maiti P.K."/>
            <person name="Sarkar J."/>
            <person name="Mandal S."/>
        </authorList>
    </citation>
    <scope>NUCLEOTIDE SEQUENCE [LARGE SCALE GENOMIC DNA]</scope>
    <source>
        <strain evidence="9 10">PSKA42</strain>
    </source>
</reference>
<protein>
    <recommendedName>
        <fullName evidence="7">TVP38/TMEM64 family membrane protein</fullName>
    </recommendedName>
</protein>
<sequence>MCTRCGWDHRIPARLRCSRPAVLRSNAGCSDRFGEGCRRCTRSAPDRAPSARETARGRHSCVSPSRNLRHWRIVRRIAVGDHHPMSYETGVRWKWIPFVVLAFVLLSWLVFEALNLIDFEGVVTWVRGIDPVWAAVAIFALLVVDVLLPVPSTPLIVLAGTALGLPLGLALAVVGSLGSSAAGYALGRFAGPWLVRKVVTIDELTEMRRWGRQFGPWFFGVARGIPMMAETVSVSAGVSRVSFRTFMLFTLIGTVPICAAYVFAGSQAETVEQIVMISAAGFLLTVGLFYLLRRLVKAAP</sequence>